<dbReference type="RefSeq" id="WP_123925636.1">
    <property type="nucleotide sequence ID" value="NZ_JBPSDP010000012.1"/>
</dbReference>
<keyword evidence="2" id="KW-1185">Reference proteome</keyword>
<organism evidence="1 2">
    <name type="scientific">Gordonia oryzae</name>
    <dbReference type="NCBI Taxonomy" id="2487349"/>
    <lineage>
        <taxon>Bacteria</taxon>
        <taxon>Bacillati</taxon>
        <taxon>Actinomycetota</taxon>
        <taxon>Actinomycetes</taxon>
        <taxon>Mycobacteriales</taxon>
        <taxon>Gordoniaceae</taxon>
        <taxon>Gordonia</taxon>
    </lineage>
</organism>
<protein>
    <recommendedName>
        <fullName evidence="3">DUF3168 domain-containing protein</fullName>
    </recommendedName>
</protein>
<reference evidence="1 2" key="1">
    <citation type="submission" date="2018-11" db="EMBL/GenBank/DDBJ databases">
        <title>Draft genome sequence of Gordonia sp. RS15-1S isolated from rice stems.</title>
        <authorList>
            <person name="Muangham S."/>
        </authorList>
    </citation>
    <scope>NUCLEOTIDE SEQUENCE [LARGE SCALE GENOMIC DNA]</scope>
    <source>
        <strain evidence="1 2">RS15-1S</strain>
    </source>
</reference>
<dbReference type="EMBL" id="RKMH01000002">
    <property type="protein sequence ID" value="RPA65810.1"/>
    <property type="molecule type" value="Genomic_DNA"/>
</dbReference>
<sequence>MANFVWTFPDAEDLVCSYLNPLCPNNVRPEMDNSAGLPFVLIRCIAAGNDGVTDYASVQVDFFHNNRSSANDLAQQGHSLMVDIKSAPISVNGQLVSIDRFQVIQRPIWMPYDDENLKRFVGRYQLDTRICVL</sequence>
<evidence type="ECO:0000313" key="2">
    <source>
        <dbReference type="Proteomes" id="UP000267536"/>
    </source>
</evidence>
<dbReference type="Proteomes" id="UP000267536">
    <property type="component" value="Unassembled WGS sequence"/>
</dbReference>
<accession>A0A3N4H4R4</accession>
<evidence type="ECO:0008006" key="3">
    <source>
        <dbReference type="Google" id="ProtNLM"/>
    </source>
</evidence>
<proteinExistence type="predicted"/>
<gene>
    <name evidence="1" type="ORF">EF294_03475</name>
</gene>
<evidence type="ECO:0000313" key="1">
    <source>
        <dbReference type="EMBL" id="RPA65810.1"/>
    </source>
</evidence>
<dbReference type="AlphaFoldDB" id="A0A3N4H4R4"/>
<comment type="caution">
    <text evidence="1">The sequence shown here is derived from an EMBL/GenBank/DDBJ whole genome shotgun (WGS) entry which is preliminary data.</text>
</comment>
<dbReference type="OrthoDB" id="5197397at2"/>
<name>A0A3N4H4R4_9ACTN</name>